<sequence length="38" mass="4226">MCNLMLSMKDDFVWESRKHEVRSAGEGGRKAGSTPSNL</sequence>
<dbReference type="EMBL" id="MG702567">
    <property type="protein sequence ID" value="AUO14950.1"/>
    <property type="molecule type" value="Genomic_DNA"/>
</dbReference>
<evidence type="ECO:0000313" key="2">
    <source>
        <dbReference type="EMBL" id="AUO14950.1"/>
    </source>
</evidence>
<reference evidence="2" key="2">
    <citation type="journal article" date="2018" name="Genome Announc.">
        <title>First Report of a Complete Genome Sequence of White spot syndrome virus from India.</title>
        <authorList>
            <person name="Vinaya Kumar K."/>
            <person name="Shekhar M.S."/>
            <person name="Otta S.K."/>
            <person name="Karthic K."/>
            <person name="Ashok Kumar J."/>
            <person name="Gopikrishna G."/>
            <person name="Vijayan K.K."/>
        </authorList>
    </citation>
    <scope>NUCLEOTIDE SEQUENCE</scope>
    <source>
        <strain evidence="2">IN_AP4RU</strain>
    </source>
</reference>
<accession>A0A2I6SBL0</accession>
<evidence type="ECO:0000256" key="1">
    <source>
        <dbReference type="SAM" id="MobiDB-lite"/>
    </source>
</evidence>
<reference evidence="2" key="1">
    <citation type="submission" date="2017-12" db="EMBL/GenBank/DDBJ databases">
        <authorList>
            <person name="Katneni V.K."/>
            <person name="Shekhar M.S."/>
            <person name="Otta S.K."/>
            <person name="Karthic K."/>
            <person name="Jangam A.K."/>
            <person name="Gopikrishna G."/>
            <person name="Vijayan K.K."/>
        </authorList>
    </citation>
    <scope>NUCLEOTIDE SEQUENCE [LARGE SCALE GENOMIC DNA]</scope>
    <source>
        <strain evidence="2">IN_AP4RU</strain>
    </source>
</reference>
<proteinExistence type="predicted"/>
<feature type="compositionally biased region" description="Basic and acidic residues" evidence="1">
    <location>
        <begin position="19"/>
        <end position="29"/>
    </location>
</feature>
<organism evidence="2">
    <name type="scientific">White spot syndrome virus</name>
    <dbReference type="NCBI Taxonomy" id="342409"/>
    <lineage>
        <taxon>Viruses</taxon>
        <taxon>Viruses incertae sedis</taxon>
        <taxon>Naldaviricetes</taxon>
        <taxon>Nimaviridae</taxon>
        <taxon>Whispovirus</taxon>
    </lineage>
</organism>
<feature type="region of interest" description="Disordered" evidence="1">
    <location>
        <begin position="19"/>
        <end position="38"/>
    </location>
</feature>
<protein>
    <submittedName>
        <fullName evidence="2">WSSV089</fullName>
    </submittedName>
</protein>
<name>A0A2I6SBL0_9VIRU</name>
<dbReference type="Proteomes" id="UP000267352">
    <property type="component" value="Segment"/>
</dbReference>